<name>A0A3D8IML5_9HELI</name>
<dbReference type="EMBL" id="NXLT01000006">
    <property type="protein sequence ID" value="RDU66488.1"/>
    <property type="molecule type" value="Genomic_DNA"/>
</dbReference>
<proteinExistence type="predicted"/>
<accession>A0A3D8IML5</accession>
<evidence type="ECO:0000313" key="2">
    <source>
        <dbReference type="Proteomes" id="UP000256514"/>
    </source>
</evidence>
<dbReference type="Proteomes" id="UP000256514">
    <property type="component" value="Unassembled WGS sequence"/>
</dbReference>
<evidence type="ECO:0000313" key="1">
    <source>
        <dbReference type="EMBL" id="RDU66488.1"/>
    </source>
</evidence>
<sequence>MQVTIERIRENLKEYKVCSECLLINKRDNTECHTCKSKKFESSTLSVKLSIDDYINFFIYEEGLSYKQSLQKKVRV</sequence>
<protein>
    <submittedName>
        <fullName evidence="1">Uncharacterized protein</fullName>
    </submittedName>
</protein>
<keyword evidence="2" id="KW-1185">Reference proteome</keyword>
<organism evidence="1 2">
    <name type="scientific">Helicobacter equorum</name>
    <dbReference type="NCBI Taxonomy" id="361872"/>
    <lineage>
        <taxon>Bacteria</taxon>
        <taxon>Pseudomonadati</taxon>
        <taxon>Campylobacterota</taxon>
        <taxon>Epsilonproteobacteria</taxon>
        <taxon>Campylobacterales</taxon>
        <taxon>Helicobacteraceae</taxon>
        <taxon>Helicobacter</taxon>
    </lineage>
</organism>
<reference evidence="1 2" key="1">
    <citation type="submission" date="2018-04" db="EMBL/GenBank/DDBJ databases">
        <title>Novel Campyloabacter and Helicobacter Species and Strains.</title>
        <authorList>
            <person name="Mannion A.J."/>
            <person name="Shen Z."/>
            <person name="Fox J.G."/>
        </authorList>
    </citation>
    <scope>NUCLEOTIDE SEQUENCE [LARGE SCALE GENOMIC DNA]</scope>
    <source>
        <strain evidence="1 2">MIT 12-6600</strain>
    </source>
</reference>
<gene>
    <name evidence="1" type="ORF">CQA54_07245</name>
</gene>
<dbReference type="AlphaFoldDB" id="A0A3D8IML5"/>
<comment type="caution">
    <text evidence="1">The sequence shown here is derived from an EMBL/GenBank/DDBJ whole genome shotgun (WGS) entry which is preliminary data.</text>
</comment>